<gene>
    <name evidence="2" type="ORF">GJ654_10395</name>
</gene>
<dbReference type="OrthoDB" id="8457128at2"/>
<feature type="region of interest" description="Disordered" evidence="1">
    <location>
        <begin position="212"/>
        <end position="261"/>
    </location>
</feature>
<dbReference type="Proteomes" id="UP000439113">
    <property type="component" value="Unassembled WGS sequence"/>
</dbReference>
<name>A0A6N8DQD4_RHOAC</name>
<sequence length="287" mass="30185">MLNPPKEILDGLTEAEIEALKEDLGEGDAPIILGDDDSDEGGDGGEGGAPAAPPETPKPGETPAEPELSPEDRAQPIAPVLVAAKPDDTALKALDDAEATLEAQFDDGDITASEYRKGLREVADKRATLQWEGQKAELAASMREQAETNAWDADVREFMAGPAAHVMASNALVQTFDAYVRQVTGDAANTGLSNKAQLAKALRLFDTDMGKAFGKPAPKGDAPAPTPTPKGKREIPPTLARVPQADIEDMSGGKFSALDRLAETDPDAYEAAVAKMSPSEFEAYSNS</sequence>
<dbReference type="EMBL" id="WNKS01000007">
    <property type="protein sequence ID" value="MTV31403.1"/>
    <property type="molecule type" value="Genomic_DNA"/>
</dbReference>
<comment type="caution">
    <text evidence="2">The sequence shown here is derived from an EMBL/GenBank/DDBJ whole genome shotgun (WGS) entry which is preliminary data.</text>
</comment>
<protein>
    <submittedName>
        <fullName evidence="2">Uncharacterized protein</fullName>
    </submittedName>
</protein>
<accession>A0A6N8DQD4</accession>
<feature type="compositionally biased region" description="Acidic residues" evidence="1">
    <location>
        <begin position="34"/>
        <end position="43"/>
    </location>
</feature>
<evidence type="ECO:0000313" key="3">
    <source>
        <dbReference type="Proteomes" id="UP000439113"/>
    </source>
</evidence>
<evidence type="ECO:0000256" key="1">
    <source>
        <dbReference type="SAM" id="MobiDB-lite"/>
    </source>
</evidence>
<organism evidence="2 3">
    <name type="scientific">Rhodoblastus acidophilus</name>
    <name type="common">Rhodopseudomonas acidophila</name>
    <dbReference type="NCBI Taxonomy" id="1074"/>
    <lineage>
        <taxon>Bacteria</taxon>
        <taxon>Pseudomonadati</taxon>
        <taxon>Pseudomonadota</taxon>
        <taxon>Alphaproteobacteria</taxon>
        <taxon>Hyphomicrobiales</taxon>
        <taxon>Rhodoblastaceae</taxon>
        <taxon>Rhodoblastus</taxon>
    </lineage>
</organism>
<proteinExistence type="predicted"/>
<feature type="region of interest" description="Disordered" evidence="1">
    <location>
        <begin position="21"/>
        <end position="81"/>
    </location>
</feature>
<evidence type="ECO:0000313" key="2">
    <source>
        <dbReference type="EMBL" id="MTV31403.1"/>
    </source>
</evidence>
<dbReference type="AlphaFoldDB" id="A0A6N8DQD4"/>
<reference evidence="2 3" key="1">
    <citation type="submission" date="2019-11" db="EMBL/GenBank/DDBJ databases">
        <title>Whole-genome sequence of a Rhodoblastus acidophilus DSM 142.</title>
        <authorList>
            <person name="Kyndt J.A."/>
            <person name="Meyer T.E."/>
        </authorList>
    </citation>
    <scope>NUCLEOTIDE SEQUENCE [LARGE SCALE GENOMIC DNA]</scope>
    <source>
        <strain evidence="2 3">DSM 142</strain>
    </source>
</reference>
<dbReference type="RefSeq" id="WP_155446088.1">
    <property type="nucleotide sequence ID" value="NZ_JAOQNR010000010.1"/>
</dbReference>
<feature type="compositionally biased region" description="Low complexity" evidence="1">
    <location>
        <begin position="212"/>
        <end position="223"/>
    </location>
</feature>